<evidence type="ECO:0000259" key="3">
    <source>
        <dbReference type="Pfam" id="PF05193"/>
    </source>
</evidence>
<evidence type="ECO:0000259" key="2">
    <source>
        <dbReference type="Pfam" id="PF00675"/>
    </source>
</evidence>
<dbReference type="InterPro" id="IPR007863">
    <property type="entry name" value="Peptidase_M16_C"/>
</dbReference>
<protein>
    <recommendedName>
        <fullName evidence="7">Peptidase M16 N-terminal domain-containing protein</fullName>
    </recommendedName>
</protein>
<dbReference type="RefSeq" id="XP_005837016.1">
    <property type="nucleotide sequence ID" value="XM_005836959.1"/>
</dbReference>
<dbReference type="AlphaFoldDB" id="L1JN74"/>
<feature type="region of interest" description="Disordered" evidence="1">
    <location>
        <begin position="969"/>
        <end position="988"/>
    </location>
</feature>
<feature type="region of interest" description="Disordered" evidence="1">
    <location>
        <begin position="750"/>
        <end position="772"/>
    </location>
</feature>
<keyword evidence="6" id="KW-1185">Reference proteome</keyword>
<evidence type="ECO:0008006" key="7">
    <source>
        <dbReference type="Google" id="ProtNLM"/>
    </source>
</evidence>
<accession>L1JN74</accession>
<feature type="region of interest" description="Disordered" evidence="1">
    <location>
        <begin position="347"/>
        <end position="404"/>
    </location>
</feature>
<evidence type="ECO:0000313" key="6">
    <source>
        <dbReference type="Proteomes" id="UP000011087"/>
    </source>
</evidence>
<dbReference type="EMBL" id="JH992980">
    <property type="protein sequence ID" value="EKX50036.1"/>
    <property type="molecule type" value="Genomic_DNA"/>
</dbReference>
<sequence>MSSEPWETGLDHMEKWKLGALRHDLNIYKHHQSGLRVAVCKLPGPLCQADIVIPTACQDDKGLPHCLEHLIFMGSARYPSRGFLDKLANLCISQGTNAWTDRDHTAYNAVTAGSNGMLQLLPVFLDHVFSPTLTEEQFLTEVFHFDGDGKVKGVVFCEMQGREATEDDLLDNKLHHLLYPGTAYQYECGGLTKDIVTLNNQMVRDYHRKFYQPEKCFILVHGQIEENKLLAAIDQWWANAELPPKREEEERAWSSVPPPMQESSSAVVEFAAADESVGSVAFAWSGPPLSDVTTCTALSVLFRFLHEGAASPLSQKFVESKEPKASSIDFDLELRLRTAITLQFNGVPYKHDEEGEEEAEGEEEEEGGEGSEMEMEDGSLGSPSGGSNSSRTNSTASEGSSTANRTRLLEEGVLWAEALERHLVKLLEECEDEPSDALQNYVLPELLFMEHMSGKEKKDWSSRLDPTRIFEELRKKDNKYWMDLLDQWILKAPRAEVIMKPSHDLVAQRAEEEEKLLEQRRKELGDEGLLEAGRRSEHAVKANVPGEFPPPGFTPPSMPQPSSISSFPLEQQIQTLSLLPDGSPMTLQLVRTATAFLSVTVGKAAVKARLEETVSMGCAVGWSGSGFFASVLPQLVFVSGVALPQEGGYDKLCDWMKRIVYETKIDEERVKTCLKNLRKDITSSLRDGSTICSSVRIYLTNSQLQDELGSPSSELEMSNVRAVSLLTQKPFIDKLARQLTACRDSNFTGGGDEANVSSSSSSSSLSDRSKGNKTEIDRIVEDLKTLRSLIVSEEEESNARFAQIIAPLPAEHCSSLTDDELCQRFLSSMRTGTSFLASTERPLTLSGQDKRRKRSSLDDPGMKQENKGRRRRRESVCLTRGPLRNNVVEHAVAVSLKGIDSSYLELVIPCSLHKLDDDLFPVMLFAELLSRSEGPLWNRIRGKGLAYHSLLEALEEFLTILKEVEEEVEEAERQEEGGGSAGEGAGEAAGKHMRKVLEESKASLLFSAYFWGVTEPMDEMERETQAIESVSLADLRRVFNRYFKSFLEPGNRCTVLVCPAGKGEGYATELEGLLGHPVKSCKVADFFAEV</sequence>
<reference evidence="5" key="3">
    <citation type="submission" date="2015-06" db="UniProtKB">
        <authorList>
            <consortium name="EnsemblProtists"/>
        </authorList>
    </citation>
    <scope>IDENTIFICATION</scope>
</reference>
<dbReference type="STRING" id="905079.L1JN74"/>
<dbReference type="EnsemblProtists" id="EKX50036">
    <property type="protein sequence ID" value="EKX50036"/>
    <property type="gene ID" value="GUITHDRAFT_104433"/>
</dbReference>
<evidence type="ECO:0000313" key="4">
    <source>
        <dbReference type="EMBL" id="EKX50036.1"/>
    </source>
</evidence>
<gene>
    <name evidence="4" type="ORF">GUITHDRAFT_104433</name>
</gene>
<dbReference type="HOGENOM" id="CLU_006065_0_0_1"/>
<feature type="domain" description="Peptidase M16 C-terminal" evidence="3">
    <location>
        <begin position="198"/>
        <end position="321"/>
    </location>
</feature>
<dbReference type="SUPFAM" id="SSF63411">
    <property type="entry name" value="LuxS/MPP-like metallohydrolase"/>
    <property type="match status" value="4"/>
</dbReference>
<dbReference type="eggNOG" id="KOG0961">
    <property type="taxonomic scope" value="Eukaryota"/>
</dbReference>
<dbReference type="FunFam" id="3.30.830.10:FF:000015">
    <property type="entry name" value="Putative zinc metalloprotease"/>
    <property type="match status" value="1"/>
</dbReference>
<dbReference type="Proteomes" id="UP000011087">
    <property type="component" value="Unassembled WGS sequence"/>
</dbReference>
<dbReference type="PANTHER" id="PTHR43016:SF6">
    <property type="entry name" value="PEPTIDASE M16 N-TERMINAL DOMAIN-CONTAINING PROTEIN"/>
    <property type="match status" value="1"/>
</dbReference>
<dbReference type="InterPro" id="IPR011765">
    <property type="entry name" value="Pept_M16_N"/>
</dbReference>
<evidence type="ECO:0000313" key="5">
    <source>
        <dbReference type="EnsemblProtists" id="EKX50036"/>
    </source>
</evidence>
<name>L1JN74_GUITC</name>
<feature type="compositionally biased region" description="Acidic residues" evidence="1">
    <location>
        <begin position="354"/>
        <end position="377"/>
    </location>
</feature>
<feature type="domain" description="Peptidase M16 N-terminal" evidence="2">
    <location>
        <begin position="59"/>
        <end position="140"/>
    </location>
</feature>
<reference evidence="4 6" key="1">
    <citation type="journal article" date="2012" name="Nature">
        <title>Algal genomes reveal evolutionary mosaicism and the fate of nucleomorphs.</title>
        <authorList>
            <consortium name="DOE Joint Genome Institute"/>
            <person name="Curtis B.A."/>
            <person name="Tanifuji G."/>
            <person name="Burki F."/>
            <person name="Gruber A."/>
            <person name="Irimia M."/>
            <person name="Maruyama S."/>
            <person name="Arias M.C."/>
            <person name="Ball S.G."/>
            <person name="Gile G.H."/>
            <person name="Hirakawa Y."/>
            <person name="Hopkins J.F."/>
            <person name="Kuo A."/>
            <person name="Rensing S.A."/>
            <person name="Schmutz J."/>
            <person name="Symeonidi A."/>
            <person name="Elias M."/>
            <person name="Eveleigh R.J."/>
            <person name="Herman E.K."/>
            <person name="Klute M.J."/>
            <person name="Nakayama T."/>
            <person name="Obornik M."/>
            <person name="Reyes-Prieto A."/>
            <person name="Armbrust E.V."/>
            <person name="Aves S.J."/>
            <person name="Beiko R.G."/>
            <person name="Coutinho P."/>
            <person name="Dacks J.B."/>
            <person name="Durnford D.G."/>
            <person name="Fast N.M."/>
            <person name="Green B.R."/>
            <person name="Grisdale C.J."/>
            <person name="Hempel F."/>
            <person name="Henrissat B."/>
            <person name="Hoppner M.P."/>
            <person name="Ishida K."/>
            <person name="Kim E."/>
            <person name="Koreny L."/>
            <person name="Kroth P.G."/>
            <person name="Liu Y."/>
            <person name="Malik S.B."/>
            <person name="Maier U.G."/>
            <person name="McRose D."/>
            <person name="Mock T."/>
            <person name="Neilson J.A."/>
            <person name="Onodera N.T."/>
            <person name="Poole A.M."/>
            <person name="Pritham E.J."/>
            <person name="Richards T.A."/>
            <person name="Rocap G."/>
            <person name="Roy S.W."/>
            <person name="Sarai C."/>
            <person name="Schaack S."/>
            <person name="Shirato S."/>
            <person name="Slamovits C.H."/>
            <person name="Spencer D.F."/>
            <person name="Suzuki S."/>
            <person name="Worden A.Z."/>
            <person name="Zauner S."/>
            <person name="Barry K."/>
            <person name="Bell C."/>
            <person name="Bharti A.K."/>
            <person name="Crow J.A."/>
            <person name="Grimwood J."/>
            <person name="Kramer R."/>
            <person name="Lindquist E."/>
            <person name="Lucas S."/>
            <person name="Salamov A."/>
            <person name="McFadden G.I."/>
            <person name="Lane C.E."/>
            <person name="Keeling P.J."/>
            <person name="Gray M.W."/>
            <person name="Grigoriev I.V."/>
            <person name="Archibald J.M."/>
        </authorList>
    </citation>
    <scope>NUCLEOTIDE SEQUENCE</scope>
    <source>
        <strain evidence="4 6">CCMP2712</strain>
    </source>
</reference>
<proteinExistence type="predicted"/>
<feature type="compositionally biased region" description="Low complexity" evidence="1">
    <location>
        <begin position="757"/>
        <end position="766"/>
    </location>
</feature>
<dbReference type="PANTHER" id="PTHR43016">
    <property type="entry name" value="PRESEQUENCE PROTEASE"/>
    <property type="match status" value="1"/>
</dbReference>
<dbReference type="OrthoDB" id="4953at2759"/>
<feature type="region of interest" description="Disordered" evidence="1">
    <location>
        <begin position="837"/>
        <end position="874"/>
    </location>
</feature>
<dbReference type="GeneID" id="17306764"/>
<dbReference type="Pfam" id="PF05193">
    <property type="entry name" value="Peptidase_M16_C"/>
    <property type="match status" value="1"/>
</dbReference>
<reference evidence="6" key="2">
    <citation type="submission" date="2012-11" db="EMBL/GenBank/DDBJ databases">
        <authorList>
            <person name="Kuo A."/>
            <person name="Curtis B.A."/>
            <person name="Tanifuji G."/>
            <person name="Burki F."/>
            <person name="Gruber A."/>
            <person name="Irimia M."/>
            <person name="Maruyama S."/>
            <person name="Arias M.C."/>
            <person name="Ball S.G."/>
            <person name="Gile G.H."/>
            <person name="Hirakawa Y."/>
            <person name="Hopkins J.F."/>
            <person name="Rensing S.A."/>
            <person name="Schmutz J."/>
            <person name="Symeonidi A."/>
            <person name="Elias M."/>
            <person name="Eveleigh R.J."/>
            <person name="Herman E.K."/>
            <person name="Klute M.J."/>
            <person name="Nakayama T."/>
            <person name="Obornik M."/>
            <person name="Reyes-Prieto A."/>
            <person name="Armbrust E.V."/>
            <person name="Aves S.J."/>
            <person name="Beiko R.G."/>
            <person name="Coutinho P."/>
            <person name="Dacks J.B."/>
            <person name="Durnford D.G."/>
            <person name="Fast N.M."/>
            <person name="Green B.R."/>
            <person name="Grisdale C."/>
            <person name="Hempe F."/>
            <person name="Henrissat B."/>
            <person name="Hoppner M.P."/>
            <person name="Ishida K.-I."/>
            <person name="Kim E."/>
            <person name="Koreny L."/>
            <person name="Kroth P.G."/>
            <person name="Liu Y."/>
            <person name="Malik S.-B."/>
            <person name="Maier U.G."/>
            <person name="McRose D."/>
            <person name="Mock T."/>
            <person name="Neilson J.A."/>
            <person name="Onodera N.T."/>
            <person name="Poole A.M."/>
            <person name="Pritham E.J."/>
            <person name="Richards T.A."/>
            <person name="Rocap G."/>
            <person name="Roy S.W."/>
            <person name="Sarai C."/>
            <person name="Schaack S."/>
            <person name="Shirato S."/>
            <person name="Slamovits C.H."/>
            <person name="Spencer D.F."/>
            <person name="Suzuki S."/>
            <person name="Worden A.Z."/>
            <person name="Zauner S."/>
            <person name="Barry K."/>
            <person name="Bell C."/>
            <person name="Bharti A.K."/>
            <person name="Crow J.A."/>
            <person name="Grimwood J."/>
            <person name="Kramer R."/>
            <person name="Lindquist E."/>
            <person name="Lucas S."/>
            <person name="Salamov A."/>
            <person name="McFadden G.I."/>
            <person name="Lane C.E."/>
            <person name="Keeling P.J."/>
            <person name="Gray M.W."/>
            <person name="Grigoriev I.V."/>
            <person name="Archibald J.M."/>
        </authorList>
    </citation>
    <scope>NUCLEOTIDE SEQUENCE</scope>
    <source>
        <strain evidence="6">CCMP2712</strain>
    </source>
</reference>
<dbReference type="Pfam" id="PF00675">
    <property type="entry name" value="Peptidase_M16"/>
    <property type="match status" value="1"/>
</dbReference>
<evidence type="ECO:0000256" key="1">
    <source>
        <dbReference type="SAM" id="MobiDB-lite"/>
    </source>
</evidence>
<dbReference type="GO" id="GO:0046872">
    <property type="term" value="F:metal ion binding"/>
    <property type="evidence" value="ECO:0007669"/>
    <property type="project" value="InterPro"/>
</dbReference>
<dbReference type="Gene3D" id="3.30.830.10">
    <property type="entry name" value="Metalloenzyme, LuxS/M16 peptidase-like"/>
    <property type="match status" value="3"/>
</dbReference>
<dbReference type="PaxDb" id="55529-EKX50036"/>
<organism evidence="4">
    <name type="scientific">Guillardia theta (strain CCMP2712)</name>
    <name type="common">Cryptophyte</name>
    <dbReference type="NCBI Taxonomy" id="905079"/>
    <lineage>
        <taxon>Eukaryota</taxon>
        <taxon>Cryptophyceae</taxon>
        <taxon>Pyrenomonadales</taxon>
        <taxon>Geminigeraceae</taxon>
        <taxon>Guillardia</taxon>
    </lineage>
</organism>
<feature type="compositionally biased region" description="Basic and acidic residues" evidence="1">
    <location>
        <begin position="855"/>
        <end position="867"/>
    </location>
</feature>
<feature type="compositionally biased region" description="Low complexity" evidence="1">
    <location>
        <begin position="378"/>
        <end position="397"/>
    </location>
</feature>
<dbReference type="OMA" id="EDHTCYS"/>
<feature type="compositionally biased region" description="Gly residues" evidence="1">
    <location>
        <begin position="977"/>
        <end position="987"/>
    </location>
</feature>
<dbReference type="InterPro" id="IPR011249">
    <property type="entry name" value="Metalloenz_LuxS/M16"/>
</dbReference>
<dbReference type="KEGG" id="gtt:GUITHDRAFT_104433"/>